<evidence type="ECO:0000313" key="7">
    <source>
        <dbReference type="EMBL" id="KAF5695538.1"/>
    </source>
</evidence>
<dbReference type="Proteomes" id="UP000544331">
    <property type="component" value="Unassembled WGS sequence"/>
</dbReference>
<keyword evidence="5 6" id="KW-0472">Membrane</keyword>
<evidence type="ECO:0000256" key="1">
    <source>
        <dbReference type="ARBA" id="ARBA00004141"/>
    </source>
</evidence>
<dbReference type="GO" id="GO:0022857">
    <property type="term" value="F:transmembrane transporter activity"/>
    <property type="evidence" value="ECO:0007669"/>
    <property type="project" value="InterPro"/>
</dbReference>
<keyword evidence="4 6" id="KW-1133">Transmembrane helix</keyword>
<evidence type="ECO:0000256" key="2">
    <source>
        <dbReference type="ARBA" id="ARBA00022448"/>
    </source>
</evidence>
<feature type="transmembrane region" description="Helical" evidence="6">
    <location>
        <begin position="62"/>
        <end position="84"/>
    </location>
</feature>
<gene>
    <name evidence="7" type="ORF">FMUND_15848</name>
</gene>
<evidence type="ECO:0000256" key="3">
    <source>
        <dbReference type="ARBA" id="ARBA00022692"/>
    </source>
</evidence>
<dbReference type="OrthoDB" id="2417308at2759"/>
<comment type="caution">
    <text evidence="7">The sequence shown here is derived from an EMBL/GenBank/DDBJ whole genome shotgun (WGS) entry which is preliminary data.</text>
</comment>
<accession>A0A8H5XKX1</accession>
<feature type="transmembrane region" description="Helical" evidence="6">
    <location>
        <begin position="20"/>
        <end position="42"/>
    </location>
</feature>
<feature type="transmembrane region" description="Helical" evidence="6">
    <location>
        <begin position="96"/>
        <end position="114"/>
    </location>
</feature>
<comment type="subcellular location">
    <subcellularLocation>
        <location evidence="1">Membrane</location>
        <topology evidence="1">Multi-pass membrane protein</topology>
    </subcellularLocation>
</comment>
<reference evidence="7 8" key="1">
    <citation type="submission" date="2020-05" db="EMBL/GenBank/DDBJ databases">
        <title>Identification and distribution of gene clusters putatively required for synthesis of sphingolipid metabolism inhibitors in phylogenetically diverse species of the filamentous fungus Fusarium.</title>
        <authorList>
            <person name="Kim H.-S."/>
            <person name="Busman M."/>
            <person name="Brown D.W."/>
            <person name="Divon H."/>
            <person name="Uhlig S."/>
            <person name="Proctor R.H."/>
        </authorList>
    </citation>
    <scope>NUCLEOTIDE SEQUENCE [LARGE SCALE GENOMIC DNA]</scope>
    <source>
        <strain evidence="7 8">NRRL 66235</strain>
    </source>
</reference>
<evidence type="ECO:0000256" key="4">
    <source>
        <dbReference type="ARBA" id="ARBA00022989"/>
    </source>
</evidence>
<evidence type="ECO:0000256" key="6">
    <source>
        <dbReference type="SAM" id="Phobius"/>
    </source>
</evidence>
<dbReference type="PANTHER" id="PTHR45649">
    <property type="entry name" value="AMINO-ACID PERMEASE BAT1"/>
    <property type="match status" value="1"/>
</dbReference>
<organism evidence="7 8">
    <name type="scientific">Fusarium mundagurra</name>
    <dbReference type="NCBI Taxonomy" id="1567541"/>
    <lineage>
        <taxon>Eukaryota</taxon>
        <taxon>Fungi</taxon>
        <taxon>Dikarya</taxon>
        <taxon>Ascomycota</taxon>
        <taxon>Pezizomycotina</taxon>
        <taxon>Sordariomycetes</taxon>
        <taxon>Hypocreomycetidae</taxon>
        <taxon>Hypocreales</taxon>
        <taxon>Nectriaceae</taxon>
        <taxon>Fusarium</taxon>
        <taxon>Fusarium fujikuroi species complex</taxon>
    </lineage>
</organism>
<evidence type="ECO:0000313" key="8">
    <source>
        <dbReference type="Proteomes" id="UP000544331"/>
    </source>
</evidence>
<protein>
    <submittedName>
        <fullName evidence="7">Choline permease</fullName>
    </submittedName>
</protein>
<dbReference type="AlphaFoldDB" id="A0A8H5XKX1"/>
<keyword evidence="2" id="KW-0813">Transport</keyword>
<dbReference type="PANTHER" id="PTHR45649:SF26">
    <property type="entry name" value="OS04G0435100 PROTEIN"/>
    <property type="match status" value="1"/>
</dbReference>
<dbReference type="EMBL" id="JAAOAN010001355">
    <property type="protein sequence ID" value="KAF5695538.1"/>
    <property type="molecule type" value="Genomic_DNA"/>
</dbReference>
<sequence>MVVEVIIGLISLGSDLAYNAIVSGAGVCFALAYAIPVMVALVRGRSILPPRPHFDLGRWGYLVNYISVVWACLTVVIYVMPQYLPVTGEDIGNMNWAALIVGAMFMFSGIWWVFRARFRYLKEGSSDAEPISIAGGQSGSS</sequence>
<name>A0A8H5XKX1_9HYPO</name>
<keyword evidence="8" id="KW-1185">Reference proteome</keyword>
<evidence type="ECO:0000256" key="5">
    <source>
        <dbReference type="ARBA" id="ARBA00023136"/>
    </source>
</evidence>
<dbReference type="GO" id="GO:0016020">
    <property type="term" value="C:membrane"/>
    <property type="evidence" value="ECO:0007669"/>
    <property type="project" value="UniProtKB-SubCell"/>
</dbReference>
<keyword evidence="3 6" id="KW-0812">Transmembrane</keyword>
<proteinExistence type="predicted"/>